<feature type="compositionally biased region" description="Low complexity" evidence="1">
    <location>
        <begin position="85"/>
        <end position="99"/>
    </location>
</feature>
<protein>
    <submittedName>
        <fullName evidence="2">Uncharacterized protein</fullName>
    </submittedName>
</protein>
<evidence type="ECO:0000256" key="1">
    <source>
        <dbReference type="SAM" id="MobiDB-lite"/>
    </source>
</evidence>
<sequence length="184" mass="17406">MMNFSMNSAMNAMNAVGASAGKVAANGAPLDAAAAPDGAQPGMPADAAAPQPAAQVLPFQQWITLGDVAPGTDAALPVDGAVPEAAPQDPGADQPDDTAAQDAVAIDAALAALSVITPQAAPAALPAMMMAMPGAKPGAANDGANVGANAAAVTSAAPATHALLALDAEPQAAARGAADAAALT</sequence>
<feature type="non-terminal residue" evidence="2">
    <location>
        <position position="184"/>
    </location>
</feature>
<dbReference type="EMBL" id="AGZI01000043">
    <property type="protein sequence ID" value="EKU81168.1"/>
    <property type="molecule type" value="Genomic_DNA"/>
</dbReference>
<proteinExistence type="predicted"/>
<feature type="region of interest" description="Disordered" evidence="1">
    <location>
        <begin position="74"/>
        <end position="99"/>
    </location>
</feature>
<keyword evidence="3" id="KW-1185">Reference proteome</keyword>
<evidence type="ECO:0000313" key="3">
    <source>
        <dbReference type="Proteomes" id="UP000009874"/>
    </source>
</evidence>
<comment type="caution">
    <text evidence="2">The sequence shown here is derived from an EMBL/GenBank/DDBJ whole genome shotgun (WGS) entry which is preliminary data.</text>
</comment>
<dbReference type="AlphaFoldDB" id="K9DAC5"/>
<dbReference type="Proteomes" id="UP000009874">
    <property type="component" value="Unassembled WGS sequence"/>
</dbReference>
<evidence type="ECO:0000313" key="2">
    <source>
        <dbReference type="EMBL" id="EKU81168.1"/>
    </source>
</evidence>
<accession>K9DAC5</accession>
<gene>
    <name evidence="2" type="ORF">HMPREF9710_03548</name>
</gene>
<dbReference type="HOGENOM" id="CLU_1478103_0_0_4"/>
<name>K9DAC5_9BURK</name>
<organism evidence="2 3">
    <name type="scientific">Massilia timonae CCUG 45783</name>
    <dbReference type="NCBI Taxonomy" id="883126"/>
    <lineage>
        <taxon>Bacteria</taxon>
        <taxon>Pseudomonadati</taxon>
        <taxon>Pseudomonadota</taxon>
        <taxon>Betaproteobacteria</taxon>
        <taxon>Burkholderiales</taxon>
        <taxon>Oxalobacteraceae</taxon>
        <taxon>Telluria group</taxon>
        <taxon>Massilia</taxon>
    </lineage>
</organism>
<reference evidence="2 3" key="1">
    <citation type="submission" date="2012-09" db="EMBL/GenBank/DDBJ databases">
        <title>The Genome Sequence of Massilia timonae CCUG 45783.</title>
        <authorList>
            <consortium name="The Broad Institute Genome Sequencing Platform"/>
            <person name="Earl A."/>
            <person name="Ward D."/>
            <person name="Feldgarden M."/>
            <person name="Gevers D."/>
            <person name="Huys G."/>
            <person name="Walker B."/>
            <person name="Young S.K."/>
            <person name="Zeng Q."/>
            <person name="Gargeya S."/>
            <person name="Fitzgerald M."/>
            <person name="Haas B."/>
            <person name="Abouelleil A."/>
            <person name="Alvarado L."/>
            <person name="Arachchi H.M."/>
            <person name="Berlin A.M."/>
            <person name="Chapman S.B."/>
            <person name="Goldberg J."/>
            <person name="Griggs A."/>
            <person name="Gujja S."/>
            <person name="Hansen M."/>
            <person name="Howarth C."/>
            <person name="Imamovic A."/>
            <person name="Larimer J."/>
            <person name="McCowen C."/>
            <person name="Montmayeur A."/>
            <person name="Murphy C."/>
            <person name="Neiman D."/>
            <person name="Pearson M."/>
            <person name="Priest M."/>
            <person name="Roberts A."/>
            <person name="Saif S."/>
            <person name="Shea T."/>
            <person name="Sisk P."/>
            <person name="Sykes S."/>
            <person name="Wortman J."/>
            <person name="Nusbaum C."/>
            <person name="Birren B."/>
        </authorList>
    </citation>
    <scope>NUCLEOTIDE SEQUENCE [LARGE SCALE GENOMIC DNA]</scope>
    <source>
        <strain evidence="2 3">CCUG 45783</strain>
    </source>
</reference>